<dbReference type="RefSeq" id="WP_025022963.1">
    <property type="nucleotide sequence ID" value="NZ_AZGD01000013.1"/>
</dbReference>
<keyword evidence="10" id="KW-1185">Reference proteome</keyword>
<gene>
    <name evidence="9" type="ORF">FC40_GL000364</name>
</gene>
<feature type="transmembrane region" description="Helical" evidence="7">
    <location>
        <begin position="114"/>
        <end position="136"/>
    </location>
</feature>
<sequence>MDKGRNYGIDFLKIIACLAVLRLHIISINVAENEFQLFTYYLSGFAVPIFFMANGYFILNKRDLKFDYIIKKIKKILILLVIWNTIYWIKNIITNNEINISGWLLGSVLTSKNIGAYHLWFFWALIFTLICDYYIYKLDKMGFKYGYTVGLLSILNIVAYAIHLDSSLSQVFRVYIWLFYSIIGGFLGKIKIDVKSKRNVNLFCLMLIFIVTEYIYINYNLSLPKPRLAEFNYDFWIFMISTISLFIILSSIGYNLIIANLIEKIVSLTMGVYVIHIGVLWLVEKFTQNLEIRYIVTLVVSFLIVYILSKLKWINKIVSF</sequence>
<organism evidence="9 10">
    <name type="scientific">Ligilactobacillus hayakitensis DSM 18933 = JCM 14209</name>
    <dbReference type="NCBI Taxonomy" id="1423755"/>
    <lineage>
        <taxon>Bacteria</taxon>
        <taxon>Bacillati</taxon>
        <taxon>Bacillota</taxon>
        <taxon>Bacilli</taxon>
        <taxon>Lactobacillales</taxon>
        <taxon>Lactobacillaceae</taxon>
        <taxon>Ligilactobacillus</taxon>
    </lineage>
</organism>
<comment type="subcellular location">
    <subcellularLocation>
        <location evidence="1">Cell membrane</location>
        <topology evidence="1">Multi-pass membrane protein</topology>
    </subcellularLocation>
</comment>
<protein>
    <recommendedName>
        <fullName evidence="8">Acyltransferase 3 domain-containing protein</fullName>
    </recommendedName>
</protein>
<evidence type="ECO:0000256" key="4">
    <source>
        <dbReference type="ARBA" id="ARBA00022692"/>
    </source>
</evidence>
<dbReference type="Proteomes" id="UP000051054">
    <property type="component" value="Unassembled WGS sequence"/>
</dbReference>
<dbReference type="EMBL" id="AZGD01000013">
    <property type="protein sequence ID" value="KRM20124.1"/>
    <property type="molecule type" value="Genomic_DNA"/>
</dbReference>
<accession>A0A0R1X175</accession>
<dbReference type="STRING" id="1423755.FC40_GL000364"/>
<dbReference type="InterPro" id="IPR002656">
    <property type="entry name" value="Acyl_transf_3_dom"/>
</dbReference>
<evidence type="ECO:0000256" key="6">
    <source>
        <dbReference type="ARBA" id="ARBA00023136"/>
    </source>
</evidence>
<keyword evidence="4 7" id="KW-0812">Transmembrane</keyword>
<dbReference type="GO" id="GO:0005886">
    <property type="term" value="C:plasma membrane"/>
    <property type="evidence" value="ECO:0007669"/>
    <property type="project" value="UniProtKB-SubCell"/>
</dbReference>
<keyword evidence="5 7" id="KW-1133">Transmembrane helix</keyword>
<feature type="transmembrane region" description="Helical" evidence="7">
    <location>
        <begin position="145"/>
        <end position="164"/>
    </location>
</feature>
<feature type="transmembrane region" description="Helical" evidence="7">
    <location>
        <begin position="237"/>
        <end position="258"/>
    </location>
</feature>
<evidence type="ECO:0000256" key="7">
    <source>
        <dbReference type="SAM" id="Phobius"/>
    </source>
</evidence>
<dbReference type="GO" id="GO:0009246">
    <property type="term" value="P:enterobacterial common antigen biosynthetic process"/>
    <property type="evidence" value="ECO:0007669"/>
    <property type="project" value="TreeGrafter"/>
</dbReference>
<evidence type="ECO:0000259" key="8">
    <source>
        <dbReference type="Pfam" id="PF01757"/>
    </source>
</evidence>
<evidence type="ECO:0000256" key="3">
    <source>
        <dbReference type="ARBA" id="ARBA00022475"/>
    </source>
</evidence>
<feature type="transmembrane region" description="Helical" evidence="7">
    <location>
        <begin position="200"/>
        <end position="217"/>
    </location>
</feature>
<comment type="similarity">
    <text evidence="2">Belongs to the acyltransferase 3 family.</text>
</comment>
<feature type="transmembrane region" description="Helical" evidence="7">
    <location>
        <begin position="265"/>
        <end position="283"/>
    </location>
</feature>
<dbReference type="OrthoDB" id="9810469at2"/>
<keyword evidence="3" id="KW-1003">Cell membrane</keyword>
<dbReference type="PATRIC" id="fig|1423755.3.peg.405"/>
<feature type="transmembrane region" description="Helical" evidence="7">
    <location>
        <begin position="295"/>
        <end position="314"/>
    </location>
</feature>
<dbReference type="GO" id="GO:0016413">
    <property type="term" value="F:O-acetyltransferase activity"/>
    <property type="evidence" value="ECO:0007669"/>
    <property type="project" value="TreeGrafter"/>
</dbReference>
<dbReference type="PANTHER" id="PTHR40074:SF2">
    <property type="entry name" value="O-ACETYLTRANSFERASE WECH"/>
    <property type="match status" value="1"/>
</dbReference>
<keyword evidence="6 7" id="KW-0472">Membrane</keyword>
<dbReference type="PANTHER" id="PTHR40074">
    <property type="entry name" value="O-ACETYLTRANSFERASE WECH"/>
    <property type="match status" value="1"/>
</dbReference>
<evidence type="ECO:0000256" key="5">
    <source>
        <dbReference type="ARBA" id="ARBA00022989"/>
    </source>
</evidence>
<dbReference type="Pfam" id="PF01757">
    <property type="entry name" value="Acyl_transf_3"/>
    <property type="match status" value="1"/>
</dbReference>
<evidence type="ECO:0000256" key="2">
    <source>
        <dbReference type="ARBA" id="ARBA00007400"/>
    </source>
</evidence>
<comment type="caution">
    <text evidence="9">The sequence shown here is derived from an EMBL/GenBank/DDBJ whole genome shotgun (WGS) entry which is preliminary data.</text>
</comment>
<proteinExistence type="inferred from homology"/>
<evidence type="ECO:0000313" key="10">
    <source>
        <dbReference type="Proteomes" id="UP000051054"/>
    </source>
</evidence>
<feature type="transmembrane region" description="Helical" evidence="7">
    <location>
        <begin position="37"/>
        <end position="56"/>
    </location>
</feature>
<name>A0A0R1X175_9LACO</name>
<evidence type="ECO:0000313" key="9">
    <source>
        <dbReference type="EMBL" id="KRM20124.1"/>
    </source>
</evidence>
<feature type="transmembrane region" description="Helical" evidence="7">
    <location>
        <begin position="12"/>
        <end position="31"/>
    </location>
</feature>
<reference evidence="9 10" key="1">
    <citation type="journal article" date="2015" name="Genome Announc.">
        <title>Expanding the biotechnology potential of lactobacilli through comparative genomics of 213 strains and associated genera.</title>
        <authorList>
            <person name="Sun Z."/>
            <person name="Harris H.M."/>
            <person name="McCann A."/>
            <person name="Guo C."/>
            <person name="Argimon S."/>
            <person name="Zhang W."/>
            <person name="Yang X."/>
            <person name="Jeffery I.B."/>
            <person name="Cooney J.C."/>
            <person name="Kagawa T.F."/>
            <person name="Liu W."/>
            <person name="Song Y."/>
            <person name="Salvetti E."/>
            <person name="Wrobel A."/>
            <person name="Rasinkangas P."/>
            <person name="Parkhill J."/>
            <person name="Rea M.C."/>
            <person name="O'Sullivan O."/>
            <person name="Ritari J."/>
            <person name="Douillard F.P."/>
            <person name="Paul Ross R."/>
            <person name="Yang R."/>
            <person name="Briner A.E."/>
            <person name="Felis G.E."/>
            <person name="de Vos W.M."/>
            <person name="Barrangou R."/>
            <person name="Klaenhammer T.R."/>
            <person name="Caufield P.W."/>
            <person name="Cui Y."/>
            <person name="Zhang H."/>
            <person name="O'Toole P.W."/>
        </authorList>
    </citation>
    <scope>NUCLEOTIDE SEQUENCE [LARGE SCALE GENOMIC DNA]</scope>
    <source>
        <strain evidence="9 10">DSM 18933</strain>
    </source>
</reference>
<feature type="transmembrane region" description="Helical" evidence="7">
    <location>
        <begin position="76"/>
        <end position="94"/>
    </location>
</feature>
<feature type="transmembrane region" description="Helical" evidence="7">
    <location>
        <begin position="170"/>
        <end position="188"/>
    </location>
</feature>
<dbReference type="AlphaFoldDB" id="A0A0R1X175"/>
<evidence type="ECO:0000256" key="1">
    <source>
        <dbReference type="ARBA" id="ARBA00004651"/>
    </source>
</evidence>
<feature type="domain" description="Acyltransferase 3" evidence="8">
    <location>
        <begin position="6"/>
        <end position="308"/>
    </location>
</feature>